<dbReference type="Pfam" id="PF02698">
    <property type="entry name" value="DUF218"/>
    <property type="match status" value="1"/>
</dbReference>
<evidence type="ECO:0000313" key="3">
    <source>
        <dbReference type="EMBL" id="PLC48150.1"/>
    </source>
</evidence>
<protein>
    <recommendedName>
        <fullName evidence="2">DUF218 domain-containing protein</fullName>
    </recommendedName>
</protein>
<dbReference type="Gene3D" id="3.40.50.620">
    <property type="entry name" value="HUPs"/>
    <property type="match status" value="1"/>
</dbReference>
<accession>A0A2N4TZF8</accession>
<reference evidence="3 4" key="1">
    <citation type="submission" date="2017-10" db="EMBL/GenBank/DDBJ databases">
        <title>Two draft genome sequences of Pusillimonas sp. strains isolated from a nitrate- and radionuclide-contaminated groundwater in Russia.</title>
        <authorList>
            <person name="Grouzdev D.S."/>
            <person name="Tourova T.P."/>
            <person name="Goeva M.A."/>
            <person name="Babich T.L."/>
            <person name="Sokolova D.S."/>
            <person name="Abdullin R."/>
            <person name="Poltaraus A.B."/>
            <person name="Toshchakov S.V."/>
            <person name="Nazina T.N."/>
        </authorList>
    </citation>
    <scope>NUCLEOTIDE SEQUENCE [LARGE SCALE GENOMIC DNA]</scope>
    <source>
        <strain evidence="3 4">JR1/69-3-13</strain>
    </source>
</reference>
<evidence type="ECO:0000256" key="1">
    <source>
        <dbReference type="SAM" id="Phobius"/>
    </source>
</evidence>
<dbReference type="GO" id="GO:0000270">
    <property type="term" value="P:peptidoglycan metabolic process"/>
    <property type="evidence" value="ECO:0007669"/>
    <property type="project" value="TreeGrafter"/>
</dbReference>
<keyword evidence="1" id="KW-0472">Membrane</keyword>
<evidence type="ECO:0000259" key="2">
    <source>
        <dbReference type="Pfam" id="PF02698"/>
    </source>
</evidence>
<dbReference type="CDD" id="cd06259">
    <property type="entry name" value="YdcF-like"/>
    <property type="match status" value="1"/>
</dbReference>
<evidence type="ECO:0000313" key="4">
    <source>
        <dbReference type="Proteomes" id="UP000234190"/>
    </source>
</evidence>
<dbReference type="EMBL" id="PDNW01000026">
    <property type="protein sequence ID" value="PLC48150.1"/>
    <property type="molecule type" value="Genomic_DNA"/>
</dbReference>
<dbReference type="OrthoDB" id="9809813at2"/>
<dbReference type="RefSeq" id="WP_102075667.1">
    <property type="nucleotide sequence ID" value="NZ_PDNW01000026.1"/>
</dbReference>
<feature type="transmembrane region" description="Helical" evidence="1">
    <location>
        <begin position="12"/>
        <end position="32"/>
    </location>
</feature>
<keyword evidence="1" id="KW-0812">Transmembrane</keyword>
<dbReference type="GO" id="GO:0043164">
    <property type="term" value="P:Gram-negative-bacterium-type cell wall biogenesis"/>
    <property type="evidence" value="ECO:0007669"/>
    <property type="project" value="TreeGrafter"/>
</dbReference>
<dbReference type="Proteomes" id="UP000234190">
    <property type="component" value="Unassembled WGS sequence"/>
</dbReference>
<name>A0A2N4TZF8_9BURK</name>
<dbReference type="InterPro" id="IPR003848">
    <property type="entry name" value="DUF218"/>
</dbReference>
<gene>
    <name evidence="3" type="ORF">CR159_19710</name>
</gene>
<feature type="transmembrane region" description="Helical" evidence="1">
    <location>
        <begin position="39"/>
        <end position="59"/>
    </location>
</feature>
<keyword evidence="4" id="KW-1185">Reference proteome</keyword>
<sequence>MYPTFNSTVSQIVLLPGSLLLLMIIGCILLTARWRRAGWTLLVIGIGSLAVLSMPVTAYKMIRSLESAGAVDPRELSKAQAIVLLSGGVRHSQPEYASDVSNSATLERVRYAAFLHHQHNLPIMVTGGNPSGGEAEGWVMKRELETVFDAPVRWQETESTNTAENAEFARRVLEPEGVNTIALLTHAWHMPRAKKAFERAGFTVIAAPTVFHIEPVQGIMNFIPQADYLSLSNKALHEWVGMVWYRLPR</sequence>
<proteinExistence type="predicted"/>
<dbReference type="InterPro" id="IPR014729">
    <property type="entry name" value="Rossmann-like_a/b/a_fold"/>
</dbReference>
<comment type="caution">
    <text evidence="3">The sequence shown here is derived from an EMBL/GenBank/DDBJ whole genome shotgun (WGS) entry which is preliminary data.</text>
</comment>
<dbReference type="InterPro" id="IPR051599">
    <property type="entry name" value="Cell_Envelope_Assoc"/>
</dbReference>
<dbReference type="PANTHER" id="PTHR30336:SF4">
    <property type="entry name" value="ENVELOPE BIOGENESIS FACTOR ELYC"/>
    <property type="match status" value="1"/>
</dbReference>
<dbReference type="AlphaFoldDB" id="A0A2N4TZF8"/>
<dbReference type="PANTHER" id="PTHR30336">
    <property type="entry name" value="INNER MEMBRANE PROTEIN, PROBABLE PERMEASE"/>
    <property type="match status" value="1"/>
</dbReference>
<keyword evidence="1" id="KW-1133">Transmembrane helix</keyword>
<organism evidence="3 4">
    <name type="scientific">Pollutimonas subterranea</name>
    <dbReference type="NCBI Taxonomy" id="2045210"/>
    <lineage>
        <taxon>Bacteria</taxon>
        <taxon>Pseudomonadati</taxon>
        <taxon>Pseudomonadota</taxon>
        <taxon>Betaproteobacteria</taxon>
        <taxon>Burkholderiales</taxon>
        <taxon>Alcaligenaceae</taxon>
        <taxon>Pollutimonas</taxon>
    </lineage>
</organism>
<feature type="domain" description="DUF218" evidence="2">
    <location>
        <begin position="80"/>
        <end position="241"/>
    </location>
</feature>
<dbReference type="GO" id="GO:0005886">
    <property type="term" value="C:plasma membrane"/>
    <property type="evidence" value="ECO:0007669"/>
    <property type="project" value="TreeGrafter"/>
</dbReference>